<dbReference type="EMBL" id="JXBC01000001">
    <property type="protein sequence ID" value="KIU13100.1"/>
    <property type="molecule type" value="Genomic_DNA"/>
</dbReference>
<dbReference type="InterPro" id="IPR008915">
    <property type="entry name" value="Peptidase_M50"/>
</dbReference>
<feature type="transmembrane region" description="Helical" evidence="12">
    <location>
        <begin position="182"/>
        <end position="199"/>
    </location>
</feature>
<dbReference type="PATRIC" id="fig|1423.134.peg.892"/>
<gene>
    <name evidence="15" type="primary">spoIVFB</name>
    <name evidence="15" type="ORF">P5633_10100</name>
    <name evidence="16" type="ORF">QL281_04600</name>
    <name evidence="14" type="ORF">SC09_Contig17orf00256</name>
</gene>
<reference evidence="16" key="3">
    <citation type="submission" date="2023-05" db="EMBL/GenBank/DDBJ databases">
        <title>Complete genome sequence of Bacillus subtilis SRCM117797 isolated from Soybean paste.</title>
        <authorList>
            <person name="Abraha H.B."/>
            <person name="Kim K.-P."/>
            <person name="Ryu M.-S."/>
            <person name="Jeong D.-Y."/>
        </authorList>
    </citation>
    <scope>NUCLEOTIDE SEQUENCE</scope>
    <source>
        <strain evidence="16">SRCM117797</strain>
    </source>
</reference>
<name>A0A063XI53_BACIU</name>
<dbReference type="PANTHER" id="PTHR39188:SF3">
    <property type="entry name" value="STAGE IV SPORULATION PROTEIN FB"/>
    <property type="match status" value="1"/>
</dbReference>
<evidence type="ECO:0000256" key="9">
    <source>
        <dbReference type="ARBA" id="ARBA00022989"/>
    </source>
</evidence>
<dbReference type="GO" id="GO:0016020">
    <property type="term" value="C:membrane"/>
    <property type="evidence" value="ECO:0007669"/>
    <property type="project" value="UniProtKB-SubCell"/>
</dbReference>
<evidence type="ECO:0000256" key="2">
    <source>
        <dbReference type="ARBA" id="ARBA00004141"/>
    </source>
</evidence>
<reference evidence="15" key="2">
    <citation type="submission" date="2023-03" db="EMBL/GenBank/DDBJ databases">
        <title>Complete genome sequences of 52 Bacillus and Priestia strains isolated from West-African fermentations and 26 reference strains from the DSMZ collection.</title>
        <authorList>
            <person name="Wiedenbein E.S."/>
            <person name="Canoy T.S."/>
            <person name="Hui Y."/>
            <person name="Parkouda C."/>
            <person name="Dawende C."/>
            <person name="Ametefe E."/>
            <person name="Jespersen L."/>
            <person name="Nielsen D.S."/>
        </authorList>
    </citation>
    <scope>NUCLEOTIDE SEQUENCE</scope>
    <source>
        <strain evidence="15">PRO56</strain>
    </source>
</reference>
<keyword evidence="10 14" id="KW-0482">Metalloprotease</keyword>
<evidence type="ECO:0000256" key="5">
    <source>
        <dbReference type="ARBA" id="ARBA00022692"/>
    </source>
</evidence>
<keyword evidence="6" id="KW-0479">Metal-binding</keyword>
<organism evidence="14 17">
    <name type="scientific">Bacillus subtilis</name>
    <dbReference type="NCBI Taxonomy" id="1423"/>
    <lineage>
        <taxon>Bacteria</taxon>
        <taxon>Bacillati</taxon>
        <taxon>Bacillota</taxon>
        <taxon>Bacilli</taxon>
        <taxon>Bacillales</taxon>
        <taxon>Bacillaceae</taxon>
        <taxon>Bacillus</taxon>
    </lineage>
</organism>
<accession>A0A063XI53</accession>
<comment type="subcellular location">
    <subcellularLocation>
        <location evidence="2">Membrane</location>
        <topology evidence="2">Multi-pass membrane protein</topology>
    </subcellularLocation>
</comment>
<comment type="similarity">
    <text evidence="3">Belongs to the peptidase M50B family.</text>
</comment>
<dbReference type="STRING" id="483913.AN935_13700"/>
<dbReference type="SMR" id="A0A063XI53"/>
<keyword evidence="8" id="KW-0862">Zinc</keyword>
<dbReference type="EMBL" id="CP120576">
    <property type="protein sequence ID" value="WEY86398.1"/>
    <property type="molecule type" value="Genomic_DNA"/>
</dbReference>
<dbReference type="CDD" id="cd06161">
    <property type="entry name" value="S2P-M50_SpoIVFB"/>
    <property type="match status" value="1"/>
</dbReference>
<comment type="cofactor">
    <cofactor evidence="1">
        <name>Zn(2+)</name>
        <dbReference type="ChEBI" id="CHEBI:29105"/>
    </cofactor>
</comment>
<evidence type="ECO:0000256" key="8">
    <source>
        <dbReference type="ARBA" id="ARBA00022833"/>
    </source>
</evidence>
<feature type="domain" description="Peptidase M50" evidence="13">
    <location>
        <begin position="111"/>
        <end position="170"/>
    </location>
</feature>
<dbReference type="Pfam" id="PF02163">
    <property type="entry name" value="Peptidase_M50"/>
    <property type="match status" value="2"/>
</dbReference>
<dbReference type="AlphaFoldDB" id="A0A063XI53"/>
<feature type="transmembrane region" description="Helical" evidence="12">
    <location>
        <begin position="125"/>
        <end position="146"/>
    </location>
</feature>
<evidence type="ECO:0000256" key="11">
    <source>
        <dbReference type="ARBA" id="ARBA00023136"/>
    </source>
</evidence>
<keyword evidence="5 12" id="KW-0812">Transmembrane</keyword>
<evidence type="ECO:0000313" key="17">
    <source>
        <dbReference type="Proteomes" id="UP000032247"/>
    </source>
</evidence>
<feature type="transmembrane region" description="Helical" evidence="12">
    <location>
        <begin position="7"/>
        <end position="26"/>
    </location>
</feature>
<evidence type="ECO:0000256" key="12">
    <source>
        <dbReference type="SAM" id="Phobius"/>
    </source>
</evidence>
<evidence type="ECO:0000256" key="4">
    <source>
        <dbReference type="ARBA" id="ARBA00022670"/>
    </source>
</evidence>
<evidence type="ECO:0000256" key="6">
    <source>
        <dbReference type="ARBA" id="ARBA00022723"/>
    </source>
</evidence>
<dbReference type="EC" id="3.4.24.-" evidence="15"/>
<proteinExistence type="inferred from homology"/>
<evidence type="ECO:0000256" key="3">
    <source>
        <dbReference type="ARBA" id="ARBA00007931"/>
    </source>
</evidence>
<keyword evidence="7 15" id="KW-0378">Hydrolase</keyword>
<evidence type="ECO:0000259" key="13">
    <source>
        <dbReference type="Pfam" id="PF02163"/>
    </source>
</evidence>
<evidence type="ECO:0000256" key="1">
    <source>
        <dbReference type="ARBA" id="ARBA00001947"/>
    </source>
</evidence>
<dbReference type="RefSeq" id="WP_004398649.1">
    <property type="nucleotide sequence ID" value="NZ_AP024621.1"/>
</dbReference>
<dbReference type="GO" id="GO:0046872">
    <property type="term" value="F:metal ion binding"/>
    <property type="evidence" value="ECO:0007669"/>
    <property type="project" value="UniProtKB-KW"/>
</dbReference>
<evidence type="ECO:0000313" key="16">
    <source>
        <dbReference type="EMBL" id="WHM22361.1"/>
    </source>
</evidence>
<keyword evidence="11 12" id="KW-0472">Membrane</keyword>
<protein>
    <submittedName>
        <fullName evidence="14 15">Membrane metalloprotease</fullName>
        <ecNumber evidence="15">3.4.24.-</ecNumber>
    </submittedName>
</protein>
<evidence type="ECO:0000256" key="7">
    <source>
        <dbReference type="ARBA" id="ARBA00022801"/>
    </source>
</evidence>
<dbReference type="GO" id="GO:0006508">
    <property type="term" value="P:proteolysis"/>
    <property type="evidence" value="ECO:0007669"/>
    <property type="project" value="UniProtKB-KW"/>
</dbReference>
<keyword evidence="9 12" id="KW-1133">Transmembrane helix</keyword>
<feature type="transmembrane region" description="Helical" evidence="12">
    <location>
        <begin position="32"/>
        <end position="56"/>
    </location>
</feature>
<dbReference type="Proteomes" id="UP001229422">
    <property type="component" value="Chromosome"/>
</dbReference>
<evidence type="ECO:0000256" key="10">
    <source>
        <dbReference type="ARBA" id="ARBA00023049"/>
    </source>
</evidence>
<evidence type="ECO:0000313" key="15">
    <source>
        <dbReference type="EMBL" id="WEY86398.1"/>
    </source>
</evidence>
<dbReference type="Proteomes" id="UP000032247">
    <property type="component" value="Unassembled WGS sequence"/>
</dbReference>
<keyword evidence="4 14" id="KW-0645">Protease</keyword>
<dbReference type="PANTHER" id="PTHR39188">
    <property type="entry name" value="MEMBRANE-ASSOCIATED ZINC METALLOPROTEASE M50B"/>
    <property type="match status" value="1"/>
</dbReference>
<dbReference type="Proteomes" id="UP001214898">
    <property type="component" value="Chromosome"/>
</dbReference>
<evidence type="ECO:0000313" key="14">
    <source>
        <dbReference type="EMBL" id="KIU13100.1"/>
    </source>
</evidence>
<dbReference type="EMBL" id="CP125292">
    <property type="protein sequence ID" value="WHM22361.1"/>
    <property type="molecule type" value="Genomic_DNA"/>
</dbReference>
<dbReference type="GO" id="GO:0008237">
    <property type="term" value="F:metallopeptidase activity"/>
    <property type="evidence" value="ECO:0007669"/>
    <property type="project" value="UniProtKB-KW"/>
</dbReference>
<feature type="domain" description="Peptidase M50" evidence="13">
    <location>
        <begin position="32"/>
        <end position="105"/>
    </location>
</feature>
<reference evidence="14 17" key="1">
    <citation type="submission" date="2014-12" db="EMBL/GenBank/DDBJ databases">
        <title>Comparative genome analysis of Bacillus coagulans HM-08, Clostridium butyricum HM-68, Bacillus subtilis HM-66 and Bacillus licheniformis BL-09.</title>
        <authorList>
            <person name="Zhang H."/>
        </authorList>
    </citation>
    <scope>NUCLEOTIDE SEQUENCE [LARGE SCALE GENOMIC DNA]</scope>
    <source>
        <strain evidence="14 17">HM-66</strain>
    </source>
</reference>
<sequence length="288" mass="33640">MNKWLDLILKIHVHPFLWIIAALGLLTGHMKALLCLLLIVLIHELGHAALAVFFSWRIKRVFLLPFGGTVEVEEHGNRPLKEEFAVIIAGPLQHIWLQFAAWMLAEVSVIHQHTFELFTFYNLSILFVNLLPIWPLDGGKLLFLLFSKQLPFQKAHRLNLKTSLCFCLLLGCWVLFVIPLQISAWVLFVFLAVSLFEEYRQRHYIHVRFLLERYYGKNRELEKLLPLTVKAEDKVYHVMAEFKRGCKHPIIIEKSGQKLSQLDENEVLHAYFADKRTNSSMEELLLPY</sequence>